<feature type="transmembrane region" description="Helical" evidence="1">
    <location>
        <begin position="109"/>
        <end position="128"/>
    </location>
</feature>
<dbReference type="PROSITE" id="PS51257">
    <property type="entry name" value="PROKAR_LIPOPROTEIN"/>
    <property type="match status" value="1"/>
</dbReference>
<feature type="transmembrane region" description="Helical" evidence="1">
    <location>
        <begin position="159"/>
        <end position="176"/>
    </location>
</feature>
<feature type="transmembrane region" description="Helical" evidence="1">
    <location>
        <begin position="409"/>
        <end position="428"/>
    </location>
</feature>
<name>A0A401FMW3_9LACO</name>
<dbReference type="InterPro" id="IPR018580">
    <property type="entry name" value="Uncharacterised_YfhO"/>
</dbReference>
<dbReference type="PANTHER" id="PTHR38454:SF1">
    <property type="entry name" value="INTEGRAL MEMBRANE PROTEIN"/>
    <property type="match status" value="1"/>
</dbReference>
<evidence type="ECO:0000313" key="3">
    <source>
        <dbReference type="Proteomes" id="UP000286974"/>
    </source>
</evidence>
<feature type="transmembrane region" description="Helical" evidence="1">
    <location>
        <begin position="188"/>
        <end position="216"/>
    </location>
</feature>
<feature type="transmembrane region" description="Helical" evidence="1">
    <location>
        <begin position="295"/>
        <end position="314"/>
    </location>
</feature>
<sequence length="1031" mass="116751">MKTVWKKTPTFVIYTLFFFLFIGVMISCLSLSGKTMIWQLDGLAQHFPILVQFRQMILDFLANPSHGLTNWAWNIGLGSDTLTNFQYYVIGDLFNYLIVLFPKSQIETGFAVLVFLRMYVSGLSFLLFTHHYKFKKISTLIGSLAYAFNGYAISTGFHHPFFILPLIFFPLLAYGIDNVLKNKSFVPLVIAVFLVLIGNFYFAWILAIGATVYTLIRLLSMYKDSEFHFLKSISKLIGSAILGLGMAAIVFLPTIMLAAKSTRINQKFANGLTFFPLEYYLKMPNAILLNGRAMNFWLVIGITGLSFLGVVYMVSHFKKYLWENIYLLIIIIGLLIPAFGAMINAMTTPSNRWILLANLLFAFATMILIDNLNSLTIRDVYWLLGSSLGLIAIVWLNNGMIMNITRHDFIEYGMLLLTIIVILAMLFFRWSHTTNFVVMTLVFSLNLIVNIIGVYSPNATNLATQQMDQGLSTRFSNDYYNGAQKYVIEQPGFFRTSKAPRYQYNQNIDNLANFTNTNTNISINTGINDESIYLTLQNGYLGDFSRAVANSQFSMNTPIGQNDYRTALNNLMGVKYLFARANDNKQMIPYGYTPVKDRNGKIKVFQAKERTNADPNIENLSGTIIYKSSNALPLVYTQVKTVAPATFNQLDPLDKERIMTQGAVVYKTSQSRSPLNYTSPRKNIKYKVKVDTSTLINSPEQLTKYRLNILGKKDANKTISNPHDQVSLGANYQKTRNLLFQNQDILANNKYHNRNNLTEMTTDATGKPLQYSLKVNNPNETKNSELFLVIDGIHQSDGNLNDQIKWLENQHLLDNKSYSKMQKLNDLRSNILDPKFGGYLLNAYTNGYHTGFAQYDSDNLSNYRQINSIVLNLGYSKDARKSVKLLFNQVKNIKFKSVKLVAMPFNKQYDTQMQQLKHAGLTNLKVNNNHVSGITNAQSGQTMVSSIPYSSGWHLTIDGKAAKTFVVNKGFVGANLSAGRHQIRLTYTTPGFNLGMLITIISTAILIILWIISAIISTNRRKHEPGHYRSR</sequence>
<feature type="transmembrane region" description="Helical" evidence="1">
    <location>
        <begin position="353"/>
        <end position="373"/>
    </location>
</feature>
<dbReference type="Pfam" id="PF09586">
    <property type="entry name" value="YfhO"/>
    <property type="match status" value="1"/>
</dbReference>
<feature type="transmembrane region" description="Helical" evidence="1">
    <location>
        <begin position="380"/>
        <end position="397"/>
    </location>
</feature>
<comment type="caution">
    <text evidence="2">The sequence shown here is derived from an EMBL/GenBank/DDBJ whole genome shotgun (WGS) entry which is preliminary data.</text>
</comment>
<organism evidence="2 3">
    <name type="scientific">Lentilactobacillus kosonis</name>
    <dbReference type="NCBI Taxonomy" id="2810561"/>
    <lineage>
        <taxon>Bacteria</taxon>
        <taxon>Bacillati</taxon>
        <taxon>Bacillota</taxon>
        <taxon>Bacilli</taxon>
        <taxon>Lactobacillales</taxon>
        <taxon>Lactobacillaceae</taxon>
        <taxon>Lentilactobacillus</taxon>
    </lineage>
</organism>
<dbReference type="PANTHER" id="PTHR38454">
    <property type="entry name" value="INTEGRAL MEMBRANE PROTEIN-RELATED"/>
    <property type="match status" value="1"/>
</dbReference>
<dbReference type="OrthoDB" id="9815466at2"/>
<evidence type="ECO:0000313" key="2">
    <source>
        <dbReference type="EMBL" id="GAY73710.1"/>
    </source>
</evidence>
<feature type="transmembrane region" description="Helical" evidence="1">
    <location>
        <begin position="326"/>
        <end position="347"/>
    </location>
</feature>
<keyword evidence="1" id="KW-0812">Transmembrane</keyword>
<keyword evidence="1" id="KW-0472">Membrane</keyword>
<accession>A0A401FMW3</accession>
<keyword evidence="3" id="KW-1185">Reference proteome</keyword>
<reference evidence="2 3" key="1">
    <citation type="submission" date="2017-11" db="EMBL/GenBank/DDBJ databases">
        <title>Draft Genome Sequence of Lactobacillus curieae NBRC 111893 isolated from Koso, a Japanese sugar-Vegetable Fermented Beverage.</title>
        <authorList>
            <person name="Chiou T.Y."/>
            <person name="Oshima K."/>
            <person name="Suda W."/>
            <person name="Hattori M."/>
            <person name="Takahashi T."/>
        </authorList>
    </citation>
    <scope>NUCLEOTIDE SEQUENCE [LARGE SCALE GENOMIC DNA]</scope>
    <source>
        <strain evidence="2 3">NBRC111893</strain>
    </source>
</reference>
<protein>
    <submittedName>
        <fullName evidence="2">Uncharacterized protein</fullName>
    </submittedName>
</protein>
<dbReference type="STRING" id="1138822.PL11_004690"/>
<feature type="transmembrane region" description="Helical" evidence="1">
    <location>
        <begin position="435"/>
        <end position="455"/>
    </location>
</feature>
<feature type="transmembrane region" description="Helical" evidence="1">
    <location>
        <begin position="236"/>
        <end position="259"/>
    </location>
</feature>
<dbReference type="Proteomes" id="UP000286974">
    <property type="component" value="Unassembled WGS sequence"/>
</dbReference>
<dbReference type="EMBL" id="BEXA01000003">
    <property type="protein sequence ID" value="GAY73710.1"/>
    <property type="molecule type" value="Genomic_DNA"/>
</dbReference>
<gene>
    <name evidence="2" type="ORF">NBRC111893_1856</name>
</gene>
<dbReference type="RefSeq" id="WP_125008568.1">
    <property type="nucleotide sequence ID" value="NZ_BEXA01000003.1"/>
</dbReference>
<dbReference type="AlphaFoldDB" id="A0A401FMW3"/>
<keyword evidence="1" id="KW-1133">Transmembrane helix</keyword>
<feature type="transmembrane region" description="Helical" evidence="1">
    <location>
        <begin position="994"/>
        <end position="1016"/>
    </location>
</feature>
<feature type="transmembrane region" description="Helical" evidence="1">
    <location>
        <begin position="12"/>
        <end position="33"/>
    </location>
</feature>
<evidence type="ECO:0000256" key="1">
    <source>
        <dbReference type="SAM" id="Phobius"/>
    </source>
</evidence>
<proteinExistence type="predicted"/>